<evidence type="ECO:0000313" key="3">
    <source>
        <dbReference type="Proteomes" id="UP000324832"/>
    </source>
</evidence>
<gene>
    <name evidence="2" type="ORF">LSINAPIS_LOCUS7050</name>
</gene>
<keyword evidence="1" id="KW-0472">Membrane</keyword>
<keyword evidence="3" id="KW-1185">Reference proteome</keyword>
<keyword evidence="1" id="KW-0812">Transmembrane</keyword>
<proteinExistence type="predicted"/>
<organism evidence="2 3">
    <name type="scientific">Leptidea sinapis</name>
    <dbReference type="NCBI Taxonomy" id="189913"/>
    <lineage>
        <taxon>Eukaryota</taxon>
        <taxon>Metazoa</taxon>
        <taxon>Ecdysozoa</taxon>
        <taxon>Arthropoda</taxon>
        <taxon>Hexapoda</taxon>
        <taxon>Insecta</taxon>
        <taxon>Pterygota</taxon>
        <taxon>Neoptera</taxon>
        <taxon>Endopterygota</taxon>
        <taxon>Lepidoptera</taxon>
        <taxon>Glossata</taxon>
        <taxon>Ditrysia</taxon>
        <taxon>Papilionoidea</taxon>
        <taxon>Pieridae</taxon>
        <taxon>Dismorphiinae</taxon>
        <taxon>Leptidea</taxon>
    </lineage>
</organism>
<dbReference type="Proteomes" id="UP000324832">
    <property type="component" value="Unassembled WGS sequence"/>
</dbReference>
<evidence type="ECO:0000313" key="2">
    <source>
        <dbReference type="EMBL" id="VVC95305.1"/>
    </source>
</evidence>
<sequence length="35" mass="4159">MFKFSLLSIPYLCHIIICLLPISSFFLETERLEIK</sequence>
<dbReference type="EMBL" id="FZQP02002260">
    <property type="protein sequence ID" value="VVC95305.1"/>
    <property type="molecule type" value="Genomic_DNA"/>
</dbReference>
<protein>
    <submittedName>
        <fullName evidence="2">Uncharacterized protein</fullName>
    </submittedName>
</protein>
<dbReference type="AlphaFoldDB" id="A0A5E4QAM0"/>
<accession>A0A5E4QAM0</accession>
<name>A0A5E4QAM0_9NEOP</name>
<reference evidence="2 3" key="1">
    <citation type="submission" date="2017-07" db="EMBL/GenBank/DDBJ databases">
        <authorList>
            <person name="Talla V."/>
            <person name="Backstrom N."/>
        </authorList>
    </citation>
    <scope>NUCLEOTIDE SEQUENCE [LARGE SCALE GENOMIC DNA]</scope>
</reference>
<evidence type="ECO:0000256" key="1">
    <source>
        <dbReference type="SAM" id="Phobius"/>
    </source>
</evidence>
<feature type="transmembrane region" description="Helical" evidence="1">
    <location>
        <begin position="6"/>
        <end position="27"/>
    </location>
</feature>
<keyword evidence="1" id="KW-1133">Transmembrane helix</keyword>